<reference evidence="7" key="1">
    <citation type="submission" date="2020-10" db="EMBL/GenBank/DDBJ databases">
        <authorList>
            <person name="Roach M.J.R."/>
        </authorList>
    </citation>
    <scope>NUCLEOTIDE SEQUENCE</scope>
    <source>
        <strain evidence="7">CBS 1945</strain>
    </source>
</reference>
<keyword evidence="3" id="KW-0271">Exosome</keyword>
<evidence type="ECO:0008006" key="9">
    <source>
        <dbReference type="Google" id="ProtNLM"/>
    </source>
</evidence>
<dbReference type="PANTHER" id="PTHR21321:SF1">
    <property type="entry name" value="EXOSOME COMPLEX COMPONENT RRP40"/>
    <property type="match status" value="1"/>
</dbReference>
<dbReference type="GO" id="GO:0000177">
    <property type="term" value="C:cytoplasmic exosome (RNase complex)"/>
    <property type="evidence" value="ECO:0007669"/>
    <property type="project" value="TreeGrafter"/>
</dbReference>
<dbReference type="GO" id="GO:0071038">
    <property type="term" value="P:TRAMP-dependent tRNA surveillance pathway"/>
    <property type="evidence" value="ECO:0007669"/>
    <property type="project" value="TreeGrafter"/>
</dbReference>
<keyword evidence="4" id="KW-0694">RNA-binding</keyword>
<dbReference type="GO" id="GO:0003723">
    <property type="term" value="F:RNA binding"/>
    <property type="evidence" value="ECO:0007669"/>
    <property type="project" value="UniProtKB-KW"/>
</dbReference>
<feature type="domain" description="K Homology" evidence="5">
    <location>
        <begin position="153"/>
        <end position="200"/>
    </location>
</feature>
<dbReference type="Pfam" id="PF18311">
    <property type="entry name" value="Rrp40_N"/>
    <property type="match status" value="1"/>
</dbReference>
<dbReference type="InterPro" id="IPR012340">
    <property type="entry name" value="NA-bd_OB-fold"/>
</dbReference>
<evidence type="ECO:0000256" key="1">
    <source>
        <dbReference type="ARBA" id="ARBA00004123"/>
    </source>
</evidence>
<dbReference type="EMBL" id="CP064815">
    <property type="protein sequence ID" value="QPG75893.1"/>
    <property type="molecule type" value="Genomic_DNA"/>
</dbReference>
<protein>
    <recommendedName>
        <fullName evidence="9">Ribosomal RNA-processing protein 40</fullName>
    </recommendedName>
</protein>
<dbReference type="Proteomes" id="UP000662931">
    <property type="component" value="Chromosome 4"/>
</dbReference>
<dbReference type="KEGG" id="bnn:FOA43_003279"/>
<dbReference type="InterPro" id="IPR049469">
    <property type="entry name" value="RRP40_KH-I"/>
</dbReference>
<keyword evidence="8" id="KW-1185">Reference proteome</keyword>
<gene>
    <name evidence="7" type="ORF">FOA43_003279</name>
</gene>
<dbReference type="GO" id="GO:0000467">
    <property type="term" value="P:exonucleolytic trimming to generate mature 3'-end of 5.8S rRNA from tricistronic rRNA transcript (SSU-rRNA, 5.8S rRNA, LSU-rRNA)"/>
    <property type="evidence" value="ECO:0007669"/>
    <property type="project" value="TreeGrafter"/>
</dbReference>
<name>A0A875S4Q3_EENNA</name>
<dbReference type="FunFam" id="2.40.50.140:FF:000127">
    <property type="entry name" value="Exosome complex component RRP40"/>
    <property type="match status" value="1"/>
</dbReference>
<dbReference type="GO" id="GO:0071034">
    <property type="term" value="P:CUT catabolic process"/>
    <property type="evidence" value="ECO:0007669"/>
    <property type="project" value="TreeGrafter"/>
</dbReference>
<feature type="domain" description="Exosome complex exonuclease Rrp40 N-terminal" evidence="6">
    <location>
        <begin position="18"/>
        <end position="63"/>
    </location>
</feature>
<dbReference type="SUPFAM" id="SSF50249">
    <property type="entry name" value="Nucleic acid-binding proteins"/>
    <property type="match status" value="1"/>
</dbReference>
<dbReference type="SUPFAM" id="SSF54791">
    <property type="entry name" value="Eukaryotic type KH-domain (KH-domain type I)"/>
    <property type="match status" value="1"/>
</dbReference>
<proteinExistence type="predicted"/>
<dbReference type="OrthoDB" id="340500at2759"/>
<dbReference type="GO" id="GO:0071035">
    <property type="term" value="P:nuclear polyadenylation-dependent rRNA catabolic process"/>
    <property type="evidence" value="ECO:0007669"/>
    <property type="project" value="TreeGrafter"/>
</dbReference>
<dbReference type="GO" id="GO:0000176">
    <property type="term" value="C:nuclear exosome (RNase complex)"/>
    <property type="evidence" value="ECO:0007669"/>
    <property type="project" value="TreeGrafter"/>
</dbReference>
<organism evidence="7 8">
    <name type="scientific">Eeniella nana</name>
    <name type="common">Yeast</name>
    <name type="synonym">Brettanomyces nanus</name>
    <dbReference type="NCBI Taxonomy" id="13502"/>
    <lineage>
        <taxon>Eukaryota</taxon>
        <taxon>Fungi</taxon>
        <taxon>Dikarya</taxon>
        <taxon>Ascomycota</taxon>
        <taxon>Saccharomycotina</taxon>
        <taxon>Pichiomycetes</taxon>
        <taxon>Pichiales</taxon>
        <taxon>Pichiaceae</taxon>
        <taxon>Brettanomyces</taxon>
    </lineage>
</organism>
<dbReference type="Pfam" id="PF21262">
    <property type="entry name" value="RRP40_S1"/>
    <property type="match status" value="1"/>
</dbReference>
<evidence type="ECO:0000256" key="2">
    <source>
        <dbReference type="ARBA" id="ARBA00022490"/>
    </source>
</evidence>
<dbReference type="InterPro" id="IPR026699">
    <property type="entry name" value="Exosome_RNA_bind1/RRP40/RRP4"/>
</dbReference>
<dbReference type="Pfam" id="PF15985">
    <property type="entry name" value="KH_6"/>
    <property type="match status" value="1"/>
</dbReference>
<dbReference type="GeneID" id="62196679"/>
<dbReference type="Gene3D" id="2.40.50.140">
    <property type="entry name" value="Nucleic acid-binding proteins"/>
    <property type="match status" value="1"/>
</dbReference>
<evidence type="ECO:0000259" key="5">
    <source>
        <dbReference type="Pfam" id="PF15985"/>
    </source>
</evidence>
<dbReference type="AlphaFoldDB" id="A0A875S4Q3"/>
<evidence type="ECO:0000259" key="6">
    <source>
        <dbReference type="Pfam" id="PF18311"/>
    </source>
</evidence>
<dbReference type="InterPro" id="IPR036612">
    <property type="entry name" value="KH_dom_type_1_sf"/>
</dbReference>
<dbReference type="PANTHER" id="PTHR21321">
    <property type="entry name" value="PNAS-3 RELATED"/>
    <property type="match status" value="1"/>
</dbReference>
<dbReference type="InterPro" id="IPR004088">
    <property type="entry name" value="KH_dom_type_1"/>
</dbReference>
<dbReference type="RefSeq" id="XP_038779458.1">
    <property type="nucleotide sequence ID" value="XM_038923530.1"/>
</dbReference>
<evidence type="ECO:0000256" key="3">
    <source>
        <dbReference type="ARBA" id="ARBA00022835"/>
    </source>
</evidence>
<keyword evidence="2" id="KW-0963">Cytoplasm</keyword>
<dbReference type="CDD" id="cd22526">
    <property type="entry name" value="KH-I_Rrp40"/>
    <property type="match status" value="1"/>
</dbReference>
<comment type="subcellular location">
    <subcellularLocation>
        <location evidence="1">Nucleus</location>
    </subcellularLocation>
</comment>
<accession>A0A875S4Q3</accession>
<evidence type="ECO:0000313" key="7">
    <source>
        <dbReference type="EMBL" id="QPG75893.1"/>
    </source>
</evidence>
<dbReference type="Gene3D" id="2.40.50.100">
    <property type="match status" value="1"/>
</dbReference>
<evidence type="ECO:0000256" key="4">
    <source>
        <dbReference type="ARBA" id="ARBA00022884"/>
    </source>
</evidence>
<sequence length="236" mass="26095">MSFVLPGNQIQVKSANVVLGPNVDIAPGSINETVLTPTTAGMLKVKKANPQSSLYYVESNTKRYVPQINDFVIGVLFGAFGEYFRISLNSFSPPVLLNQYSFPNASKKNRPRLSNGDLVYARVSAVERNVDVELSCIDATTGKEGGFGVLSDGLVFDVKLAFARYLLFNSDAEIFTQLVKRCKFEIAIGVNGRIWIKTDDIKTTIACVNVIRNSQNWTKEELPAKIEDTFKVLKTN</sequence>
<dbReference type="InterPro" id="IPR041054">
    <property type="entry name" value="Rrp40_N_euk"/>
</dbReference>
<dbReference type="Gene3D" id="3.30.1370.10">
    <property type="entry name" value="K Homology domain, type 1"/>
    <property type="match status" value="1"/>
</dbReference>
<dbReference type="GO" id="GO:0034475">
    <property type="term" value="P:U4 snRNA 3'-end processing"/>
    <property type="evidence" value="ECO:0007669"/>
    <property type="project" value="TreeGrafter"/>
</dbReference>
<dbReference type="GO" id="GO:0071051">
    <property type="term" value="P:poly(A)-dependent snoRNA 3'-end processing"/>
    <property type="evidence" value="ECO:0007669"/>
    <property type="project" value="TreeGrafter"/>
</dbReference>
<evidence type="ECO:0000313" key="8">
    <source>
        <dbReference type="Proteomes" id="UP000662931"/>
    </source>
</evidence>